<comment type="subcellular location">
    <subcellularLocation>
        <location evidence="4">Cytoplasm</location>
    </subcellularLocation>
    <subcellularLocation>
        <location evidence="4">Cell membrane</location>
        <topology evidence="4">Peripheral membrane protein</topology>
        <orientation evidence="4">Cytoplasmic side</orientation>
    </subcellularLocation>
</comment>
<dbReference type="NCBIfam" id="NF001246">
    <property type="entry name" value="PRK00218.1-2"/>
    <property type="match status" value="1"/>
</dbReference>
<gene>
    <name evidence="4" type="primary">hflD</name>
    <name evidence="5" type="ORF">C8N29_10878</name>
</gene>
<evidence type="ECO:0000313" key="6">
    <source>
        <dbReference type="Proteomes" id="UP000244223"/>
    </source>
</evidence>
<dbReference type="SUPFAM" id="SSF101322">
    <property type="entry name" value="YcfC-like"/>
    <property type="match status" value="1"/>
</dbReference>
<keyword evidence="1 4" id="KW-1003">Cell membrane</keyword>
<dbReference type="PANTHER" id="PTHR38100">
    <property type="entry name" value="HIGH FREQUENCY LYSOGENIZATION PROTEIN HFLD"/>
    <property type="match status" value="1"/>
</dbReference>
<comment type="similarity">
    <text evidence="4">Belongs to the HflD family.</text>
</comment>
<comment type="caution">
    <text evidence="5">The sequence shown here is derived from an EMBL/GenBank/DDBJ whole genome shotgun (WGS) entry which is preliminary data.</text>
</comment>
<keyword evidence="2 4" id="KW-0963">Cytoplasm</keyword>
<dbReference type="OrthoDB" id="9788031at2"/>
<dbReference type="Proteomes" id="UP000244223">
    <property type="component" value="Unassembled WGS sequence"/>
</dbReference>
<dbReference type="Pfam" id="PF04356">
    <property type="entry name" value="DUF489"/>
    <property type="match status" value="1"/>
</dbReference>
<protein>
    <recommendedName>
        <fullName evidence="4">High frequency lysogenization protein HflD homolog</fullName>
    </recommendedName>
</protein>
<dbReference type="PANTHER" id="PTHR38100:SF1">
    <property type="entry name" value="HIGH FREQUENCY LYSOGENIZATION PROTEIN HFLD"/>
    <property type="match status" value="1"/>
</dbReference>
<evidence type="ECO:0000256" key="1">
    <source>
        <dbReference type="ARBA" id="ARBA00022475"/>
    </source>
</evidence>
<accession>A0A2T5IYV9</accession>
<keyword evidence="6" id="KW-1185">Reference proteome</keyword>
<dbReference type="InterPro" id="IPR007451">
    <property type="entry name" value="HflD"/>
</dbReference>
<dbReference type="InterPro" id="IPR035932">
    <property type="entry name" value="HflD-like_sf"/>
</dbReference>
<evidence type="ECO:0000256" key="2">
    <source>
        <dbReference type="ARBA" id="ARBA00022490"/>
    </source>
</evidence>
<dbReference type="GO" id="GO:0005737">
    <property type="term" value="C:cytoplasm"/>
    <property type="evidence" value="ECO:0007669"/>
    <property type="project" value="UniProtKB-SubCell"/>
</dbReference>
<evidence type="ECO:0000256" key="3">
    <source>
        <dbReference type="ARBA" id="ARBA00023136"/>
    </source>
</evidence>
<organism evidence="5 6">
    <name type="scientific">Agitococcus lubricus</name>
    <dbReference type="NCBI Taxonomy" id="1077255"/>
    <lineage>
        <taxon>Bacteria</taxon>
        <taxon>Pseudomonadati</taxon>
        <taxon>Pseudomonadota</taxon>
        <taxon>Gammaproteobacteria</taxon>
        <taxon>Moraxellales</taxon>
        <taxon>Moraxellaceae</taxon>
        <taxon>Agitococcus</taxon>
    </lineage>
</organism>
<name>A0A2T5IYV9_9GAMM</name>
<evidence type="ECO:0000313" key="5">
    <source>
        <dbReference type="EMBL" id="PTQ89197.1"/>
    </source>
</evidence>
<keyword evidence="3 4" id="KW-0472">Membrane</keyword>
<dbReference type="HAMAP" id="MF_00695">
    <property type="entry name" value="HflD_protein"/>
    <property type="match status" value="1"/>
</dbReference>
<dbReference type="Gene3D" id="1.10.3890.10">
    <property type="entry name" value="HflD-like"/>
    <property type="match status" value="1"/>
</dbReference>
<dbReference type="GO" id="GO:0005886">
    <property type="term" value="C:plasma membrane"/>
    <property type="evidence" value="ECO:0007669"/>
    <property type="project" value="UniProtKB-SubCell"/>
</dbReference>
<evidence type="ECO:0000256" key="4">
    <source>
        <dbReference type="HAMAP-Rule" id="MF_00695"/>
    </source>
</evidence>
<reference evidence="5 6" key="1">
    <citation type="submission" date="2018-04" db="EMBL/GenBank/DDBJ databases">
        <title>Genomic Encyclopedia of Archaeal and Bacterial Type Strains, Phase II (KMG-II): from individual species to whole genera.</title>
        <authorList>
            <person name="Goeker M."/>
        </authorList>
    </citation>
    <scope>NUCLEOTIDE SEQUENCE [LARGE SCALE GENOMIC DNA]</scope>
    <source>
        <strain evidence="5 6">DSM 5822</strain>
    </source>
</reference>
<sequence>MTDIHKQKTLALAAVFQAAALCDQLARRGQADPDALKVLLDSIVVFDTDNPNAIYGSAKNLKLGLRALENSLTDAGQNQPESAEPLRYALGLIHLEGQLNKSNALLHTLRQRLEQSQAQLAHFDHDILAQGMVNNFASIYVDTVGTLRFRLKIVGNQQRLETAGIPEKIRACLLAGIRGAWLWRRLGGRRWHLLFTRSQILTELRVLIREAQQS</sequence>
<dbReference type="RefSeq" id="WP_107865836.1">
    <property type="nucleotide sequence ID" value="NZ_QAON01000008.1"/>
</dbReference>
<dbReference type="EMBL" id="QAON01000008">
    <property type="protein sequence ID" value="PTQ89197.1"/>
    <property type="molecule type" value="Genomic_DNA"/>
</dbReference>
<dbReference type="AlphaFoldDB" id="A0A2T5IYV9"/>
<proteinExistence type="inferred from homology"/>